<evidence type="ECO:0000313" key="2">
    <source>
        <dbReference type="Proteomes" id="UP000307430"/>
    </source>
</evidence>
<organism evidence="1 2">
    <name type="scientific">Klebsiella indica</name>
    <dbReference type="NCBI Taxonomy" id="2582917"/>
    <lineage>
        <taxon>Bacteria</taxon>
        <taxon>Pseudomonadati</taxon>
        <taxon>Pseudomonadota</taxon>
        <taxon>Gammaproteobacteria</taxon>
        <taxon>Enterobacterales</taxon>
        <taxon>Enterobacteriaceae</taxon>
        <taxon>Klebsiella/Raoultella group</taxon>
        <taxon>Klebsiella</taxon>
    </lineage>
</organism>
<accession>A0A5R9LGY6</accession>
<protein>
    <submittedName>
        <fullName evidence="1">Uncharacterized protein</fullName>
    </submittedName>
</protein>
<proteinExistence type="predicted"/>
<dbReference type="AlphaFoldDB" id="A0A5R9LGY6"/>
<sequence>MTDKPQRQNAKKQIKYRGFDRDDKIAPQEHTHGCIALI</sequence>
<name>A0A5R9LGY6_9ENTR</name>
<dbReference type="EMBL" id="VCHQ01000017">
    <property type="protein sequence ID" value="TLV16180.1"/>
    <property type="molecule type" value="Genomic_DNA"/>
</dbReference>
<comment type="caution">
    <text evidence="1">The sequence shown here is derived from an EMBL/GenBank/DDBJ whole genome shotgun (WGS) entry which is preliminary data.</text>
</comment>
<gene>
    <name evidence="1" type="ORF">FE839_13885</name>
</gene>
<keyword evidence="2" id="KW-1185">Reference proteome</keyword>
<evidence type="ECO:0000313" key="1">
    <source>
        <dbReference type="EMBL" id="TLV16180.1"/>
    </source>
</evidence>
<reference evidence="1 2" key="1">
    <citation type="submission" date="2019-05" db="EMBL/GenBank/DDBJ databases">
        <title>Genome sequence of Klebsiella sp strain TOUT106.</title>
        <authorList>
            <person name="Rahi P."/>
            <person name="Chaudhari D."/>
        </authorList>
    </citation>
    <scope>NUCLEOTIDE SEQUENCE [LARGE SCALE GENOMIC DNA]</scope>
    <source>
        <strain evidence="1 2">TOUT106</strain>
    </source>
</reference>
<dbReference type="Proteomes" id="UP000307430">
    <property type="component" value="Unassembled WGS sequence"/>
</dbReference>